<proteinExistence type="predicted"/>
<reference evidence="1 2" key="1">
    <citation type="journal article" date="2019" name="Microorganisms">
        <title>Genome Insights into the Novel Species Microvirga brassicacearum, a Rapeseed Endophyte with Biotechnological Potential.</title>
        <authorList>
            <person name="Jimenez-Gomez A."/>
            <person name="Saati-Santamaria Z."/>
            <person name="Igual J.M."/>
            <person name="Rivas R."/>
            <person name="Mateos P.F."/>
            <person name="Garcia-Fraile P."/>
        </authorList>
    </citation>
    <scope>NUCLEOTIDE SEQUENCE [LARGE SCALE GENOMIC DNA]</scope>
    <source>
        <strain evidence="1 2">CDVBN77</strain>
    </source>
</reference>
<name>A0A5N3P7W8_9HYPH</name>
<dbReference type="AlphaFoldDB" id="A0A5N3P7W8"/>
<gene>
    <name evidence="1" type="ORF">FEZ63_16760</name>
</gene>
<dbReference type="EMBL" id="VCMV01000027">
    <property type="protein sequence ID" value="KAB0265826.1"/>
    <property type="molecule type" value="Genomic_DNA"/>
</dbReference>
<evidence type="ECO:0000313" key="1">
    <source>
        <dbReference type="EMBL" id="KAB0265826.1"/>
    </source>
</evidence>
<evidence type="ECO:0000313" key="2">
    <source>
        <dbReference type="Proteomes" id="UP000325684"/>
    </source>
</evidence>
<organism evidence="1 2">
    <name type="scientific">Microvirga brassicacearum</name>
    <dbReference type="NCBI Taxonomy" id="2580413"/>
    <lineage>
        <taxon>Bacteria</taxon>
        <taxon>Pseudomonadati</taxon>
        <taxon>Pseudomonadota</taxon>
        <taxon>Alphaproteobacteria</taxon>
        <taxon>Hyphomicrobiales</taxon>
        <taxon>Methylobacteriaceae</taxon>
        <taxon>Microvirga</taxon>
    </lineage>
</organism>
<protein>
    <submittedName>
        <fullName evidence="1">Uncharacterized protein</fullName>
    </submittedName>
</protein>
<dbReference type="RefSeq" id="WP_150946564.1">
    <property type="nucleotide sequence ID" value="NZ_VCMV01000027.1"/>
</dbReference>
<sequence length="112" mass="12072">MSQGRTYVIDRIISKELTCLIEGIVDVRSTRMTVASACGRFRYSISGDEISEDTAWPLLGLLPPPTAELDGVEATAGFTLSNSTTTSRRICSSMRFRRGIAGSIDALASPNL</sequence>
<keyword evidence="2" id="KW-1185">Reference proteome</keyword>
<comment type="caution">
    <text evidence="1">The sequence shown here is derived from an EMBL/GenBank/DDBJ whole genome shotgun (WGS) entry which is preliminary data.</text>
</comment>
<accession>A0A5N3P7W8</accession>
<dbReference type="Proteomes" id="UP000325684">
    <property type="component" value="Unassembled WGS sequence"/>
</dbReference>